<accession>A0A381W8D4</accession>
<dbReference type="FunFam" id="3.40.50.1820:FF:000049">
    <property type="entry name" value="probable glutamyl endopeptidase, chloroplastic"/>
    <property type="match status" value="1"/>
</dbReference>
<keyword evidence="6" id="KW-0720">Serine protease</keyword>
<evidence type="ECO:0000256" key="6">
    <source>
        <dbReference type="ARBA" id="ARBA00022825"/>
    </source>
</evidence>
<dbReference type="InterPro" id="IPR029058">
    <property type="entry name" value="AB_hydrolase_fold"/>
</dbReference>
<feature type="region of interest" description="Disordered" evidence="8">
    <location>
        <begin position="188"/>
        <end position="209"/>
    </location>
</feature>
<organism evidence="11">
    <name type="scientific">marine metagenome</name>
    <dbReference type="NCBI Taxonomy" id="408172"/>
    <lineage>
        <taxon>unclassified sequences</taxon>
        <taxon>metagenomes</taxon>
        <taxon>ecological metagenomes</taxon>
    </lineage>
</organism>
<dbReference type="Gene3D" id="3.40.50.1820">
    <property type="entry name" value="alpha/beta hydrolase"/>
    <property type="match status" value="1"/>
</dbReference>
<keyword evidence="9" id="KW-1133">Transmembrane helix</keyword>
<evidence type="ECO:0000313" key="11">
    <source>
        <dbReference type="EMBL" id="SVA48173.1"/>
    </source>
</evidence>
<protein>
    <recommendedName>
        <fullName evidence="10">Peptidase S9 prolyl oligopeptidase catalytic domain-containing protein</fullName>
    </recommendedName>
</protein>
<dbReference type="AlphaFoldDB" id="A0A381W8D4"/>
<dbReference type="GO" id="GO:0006508">
    <property type="term" value="P:proteolysis"/>
    <property type="evidence" value="ECO:0007669"/>
    <property type="project" value="UniProtKB-KW"/>
</dbReference>
<dbReference type="EMBL" id="UINC01010865">
    <property type="protein sequence ID" value="SVA48173.1"/>
    <property type="molecule type" value="Genomic_DNA"/>
</dbReference>
<evidence type="ECO:0000256" key="5">
    <source>
        <dbReference type="ARBA" id="ARBA00022801"/>
    </source>
</evidence>
<keyword evidence="9" id="KW-0812">Transmembrane</keyword>
<sequence>MEINMKNIIRIITIMPLIIIMTLMADDNYKMPPKAIADLVDAPATPGVSLSPNKKQLLILERSSLPSIEELSQTELRLAGLRINPATNGRSRTSYYTGISIQDIKTSKQKKVKGLPNGGRISNVTWAPNGNYIALAITKGNQINLYIVDVKKGRAKLLLKPALNVIYGTPFYWISDSKGLIVKTISDSRGAPPKKSPVPQGPVIQENQGSKAPARTYQDLLTNSYDEELFEYYMNSQVMRVELNGKAKKIGKPAIVRRAEPSPDGKYILHETIHRPFSYLVPIYRFPTLVEILDEEGKLVHTLRDMPLAETIPIGRDAVISGPRSFGWRADVGSTIYYVNALDEGDPKLDVPYRDQIFTLISPFKSDPVSLIKLELRYAGLSWGDNKTALISGRKWTERRSTTWHVNPSNLNASKIIDRLYEDRYSDPGTPMKQLNEYGRSVLILLDNDKNTLLMSGNGASADGDLPFLDELNLNTKQSKRLWRCEAPYYERAVSVVDLINKVVLTSRESKNEPINYYLRNLTDNSINSITDFKHPYPQMSGVYKEMLTYKRDDGVDLSATLYLPPGRQPSDGPLPLFLWAYPREFKTSKAASQVVGSPHRFSRISPTSPLIMLSYGYAVLMGATMPIIGEGGQEPNDNYVKQLVSSAQAAADLMVSKKITTRDQIAIGGHSYGAFMTANLLAHSDIFQAGIARSGAYNRSLTPFGFQSEQRTFWEAPEIYFSMSPFMHAQKVNEPILLIHGEADNNSGTFPVQSKRFYHALKGHGATAKLVMLPHESHGYRARESVMHMLWETAHWLDTYVKKEDKD</sequence>
<gene>
    <name evidence="11" type="ORF">METZ01_LOCUS101027</name>
</gene>
<dbReference type="InterPro" id="IPR001375">
    <property type="entry name" value="Peptidase_S9_cat"/>
</dbReference>
<keyword evidence="5" id="KW-0378">Hydrolase</keyword>
<evidence type="ECO:0000256" key="1">
    <source>
        <dbReference type="ARBA" id="ARBA00004470"/>
    </source>
</evidence>
<dbReference type="InterPro" id="IPR011042">
    <property type="entry name" value="6-blade_b-propeller_TolB-like"/>
</dbReference>
<evidence type="ECO:0000256" key="7">
    <source>
        <dbReference type="ARBA" id="ARBA00022946"/>
    </source>
</evidence>
<keyword evidence="2" id="KW-0150">Chloroplast</keyword>
<evidence type="ECO:0000256" key="9">
    <source>
        <dbReference type="SAM" id="Phobius"/>
    </source>
</evidence>
<evidence type="ECO:0000256" key="4">
    <source>
        <dbReference type="ARBA" id="ARBA00022670"/>
    </source>
</evidence>
<dbReference type="GO" id="GO:0009570">
    <property type="term" value="C:chloroplast stroma"/>
    <property type="evidence" value="ECO:0007669"/>
    <property type="project" value="UniProtKB-SubCell"/>
</dbReference>
<dbReference type="Gene3D" id="2.120.10.30">
    <property type="entry name" value="TolB, C-terminal domain"/>
    <property type="match status" value="1"/>
</dbReference>
<evidence type="ECO:0000256" key="8">
    <source>
        <dbReference type="SAM" id="MobiDB-lite"/>
    </source>
</evidence>
<dbReference type="PANTHER" id="PTHR42776:SF28">
    <property type="entry name" value="GLUTAMYL ENDOPEPTIDASE, CHLOROPLASTIC-RELATED"/>
    <property type="match status" value="1"/>
</dbReference>
<dbReference type="Pfam" id="PF00326">
    <property type="entry name" value="Peptidase_S9"/>
    <property type="match status" value="1"/>
</dbReference>
<dbReference type="PANTHER" id="PTHR42776">
    <property type="entry name" value="SERINE PEPTIDASE S9 FAMILY MEMBER"/>
    <property type="match status" value="1"/>
</dbReference>
<reference evidence="11" key="1">
    <citation type="submission" date="2018-05" db="EMBL/GenBank/DDBJ databases">
        <authorList>
            <person name="Lanie J.A."/>
            <person name="Ng W.-L."/>
            <person name="Kazmierczak K.M."/>
            <person name="Andrzejewski T.M."/>
            <person name="Davidsen T.M."/>
            <person name="Wayne K.J."/>
            <person name="Tettelin H."/>
            <person name="Glass J.I."/>
            <person name="Rusch D."/>
            <person name="Podicherti R."/>
            <person name="Tsui H.-C.T."/>
            <person name="Winkler M.E."/>
        </authorList>
    </citation>
    <scope>NUCLEOTIDE SEQUENCE</scope>
</reference>
<dbReference type="SUPFAM" id="SSF53474">
    <property type="entry name" value="alpha/beta-Hydrolases"/>
    <property type="match status" value="1"/>
</dbReference>
<feature type="transmembrane region" description="Helical" evidence="9">
    <location>
        <begin position="7"/>
        <end position="25"/>
    </location>
</feature>
<keyword evidence="7" id="KW-0809">Transit peptide</keyword>
<dbReference type="SUPFAM" id="SSF82171">
    <property type="entry name" value="DPP6 N-terminal domain-like"/>
    <property type="match status" value="1"/>
</dbReference>
<feature type="domain" description="Peptidase S9 prolyl oligopeptidase catalytic" evidence="10">
    <location>
        <begin position="645"/>
        <end position="804"/>
    </location>
</feature>
<keyword evidence="4" id="KW-0645">Protease</keyword>
<comment type="subcellular location">
    <subcellularLocation>
        <location evidence="1">Plastid</location>
        <location evidence="1">Chloroplast stroma</location>
    </subcellularLocation>
</comment>
<keyword evidence="3" id="KW-0934">Plastid</keyword>
<evidence type="ECO:0000256" key="2">
    <source>
        <dbReference type="ARBA" id="ARBA00022528"/>
    </source>
</evidence>
<name>A0A381W8D4_9ZZZZ</name>
<dbReference type="GO" id="GO:0004252">
    <property type="term" value="F:serine-type endopeptidase activity"/>
    <property type="evidence" value="ECO:0007669"/>
    <property type="project" value="TreeGrafter"/>
</dbReference>
<evidence type="ECO:0000259" key="10">
    <source>
        <dbReference type="Pfam" id="PF00326"/>
    </source>
</evidence>
<keyword evidence="9" id="KW-0472">Membrane</keyword>
<proteinExistence type="predicted"/>
<evidence type="ECO:0000256" key="3">
    <source>
        <dbReference type="ARBA" id="ARBA00022640"/>
    </source>
</evidence>